<reference evidence="2" key="1">
    <citation type="journal article" date="2019" name="Int. J. Syst. Evol. Microbiol.">
        <title>The Global Catalogue of Microorganisms (GCM) 10K type strain sequencing project: providing services to taxonomists for standard genome sequencing and annotation.</title>
        <authorList>
            <consortium name="The Broad Institute Genomics Platform"/>
            <consortium name="The Broad Institute Genome Sequencing Center for Infectious Disease"/>
            <person name="Wu L."/>
            <person name="Ma J."/>
        </authorList>
    </citation>
    <scope>NUCLEOTIDE SEQUENCE [LARGE SCALE GENOMIC DNA]</scope>
    <source>
        <strain evidence="2">NBRC 108755</strain>
    </source>
</reference>
<sequence length="82" mass="9032">MSGEGRPYQRCTRTIMDTTDPDIWFDEHGVSSHALTFDEVYARDLGAAQRGDRLAELDELVARIKKSGQGKPYDCVIGVSGA</sequence>
<organism evidence="1 2">
    <name type="scientific">Homoserinibacter gongjuensis</name>
    <dbReference type="NCBI Taxonomy" id="1162968"/>
    <lineage>
        <taxon>Bacteria</taxon>
        <taxon>Bacillati</taxon>
        <taxon>Actinomycetota</taxon>
        <taxon>Actinomycetes</taxon>
        <taxon>Micrococcales</taxon>
        <taxon>Microbacteriaceae</taxon>
        <taxon>Homoserinibacter</taxon>
    </lineage>
</organism>
<name>A0ABQ6JR84_9MICO</name>
<keyword evidence="2" id="KW-1185">Reference proteome</keyword>
<dbReference type="Proteomes" id="UP001157069">
    <property type="component" value="Unassembled WGS sequence"/>
</dbReference>
<protein>
    <submittedName>
        <fullName evidence="1">Uncharacterized protein</fullName>
    </submittedName>
</protein>
<accession>A0ABQ6JR84</accession>
<proteinExistence type="predicted"/>
<evidence type="ECO:0000313" key="2">
    <source>
        <dbReference type="Proteomes" id="UP001157069"/>
    </source>
</evidence>
<evidence type="ECO:0000313" key="1">
    <source>
        <dbReference type="EMBL" id="GMA90016.1"/>
    </source>
</evidence>
<comment type="caution">
    <text evidence="1">The sequence shown here is derived from an EMBL/GenBank/DDBJ whole genome shotgun (WGS) entry which is preliminary data.</text>
</comment>
<gene>
    <name evidence="1" type="ORF">GCM10025869_05450</name>
</gene>
<dbReference type="EMBL" id="BSVA01000001">
    <property type="protein sequence ID" value="GMA90016.1"/>
    <property type="molecule type" value="Genomic_DNA"/>
</dbReference>